<proteinExistence type="predicted"/>
<feature type="compositionally biased region" description="Polar residues" evidence="1">
    <location>
        <begin position="369"/>
        <end position="380"/>
    </location>
</feature>
<accession>A0A1L7XI94</accession>
<feature type="region of interest" description="Disordered" evidence="1">
    <location>
        <begin position="478"/>
        <end position="515"/>
    </location>
</feature>
<feature type="compositionally biased region" description="Low complexity" evidence="1">
    <location>
        <begin position="600"/>
        <end position="612"/>
    </location>
</feature>
<gene>
    <name evidence="3" type="ORF">PAC_14575</name>
</gene>
<feature type="signal peptide" evidence="2">
    <location>
        <begin position="1"/>
        <end position="19"/>
    </location>
</feature>
<dbReference type="AlphaFoldDB" id="A0A1L7XI94"/>
<dbReference type="OrthoDB" id="10418228at2759"/>
<evidence type="ECO:0000313" key="4">
    <source>
        <dbReference type="Proteomes" id="UP000184330"/>
    </source>
</evidence>
<feature type="compositionally biased region" description="Polar residues" evidence="1">
    <location>
        <begin position="491"/>
        <end position="509"/>
    </location>
</feature>
<feature type="region of interest" description="Disordered" evidence="1">
    <location>
        <begin position="365"/>
        <end position="388"/>
    </location>
</feature>
<feature type="region of interest" description="Disordered" evidence="1">
    <location>
        <begin position="578"/>
        <end position="612"/>
    </location>
</feature>
<evidence type="ECO:0000256" key="1">
    <source>
        <dbReference type="SAM" id="MobiDB-lite"/>
    </source>
</evidence>
<keyword evidence="4" id="KW-1185">Reference proteome</keyword>
<organism evidence="3 4">
    <name type="scientific">Phialocephala subalpina</name>
    <dbReference type="NCBI Taxonomy" id="576137"/>
    <lineage>
        <taxon>Eukaryota</taxon>
        <taxon>Fungi</taxon>
        <taxon>Dikarya</taxon>
        <taxon>Ascomycota</taxon>
        <taxon>Pezizomycotina</taxon>
        <taxon>Leotiomycetes</taxon>
        <taxon>Helotiales</taxon>
        <taxon>Mollisiaceae</taxon>
        <taxon>Phialocephala</taxon>
        <taxon>Phialocephala fortinii species complex</taxon>
    </lineage>
</organism>
<feature type="chain" id="PRO_5013132158" evidence="2">
    <location>
        <begin position="20"/>
        <end position="612"/>
    </location>
</feature>
<evidence type="ECO:0000256" key="2">
    <source>
        <dbReference type="SAM" id="SignalP"/>
    </source>
</evidence>
<evidence type="ECO:0000313" key="3">
    <source>
        <dbReference type="EMBL" id="CZR64677.1"/>
    </source>
</evidence>
<dbReference type="EMBL" id="FJOG01000027">
    <property type="protein sequence ID" value="CZR64677.1"/>
    <property type="molecule type" value="Genomic_DNA"/>
</dbReference>
<reference evidence="3 4" key="1">
    <citation type="submission" date="2016-03" db="EMBL/GenBank/DDBJ databases">
        <authorList>
            <person name="Ploux O."/>
        </authorList>
    </citation>
    <scope>NUCLEOTIDE SEQUENCE [LARGE SCALE GENOMIC DNA]</scope>
    <source>
        <strain evidence="3 4">UAMH 11012</strain>
    </source>
</reference>
<protein>
    <submittedName>
        <fullName evidence="3">Uncharacterized protein</fullName>
    </submittedName>
</protein>
<name>A0A1L7XI94_9HELO</name>
<keyword evidence="2" id="KW-0732">Signal</keyword>
<dbReference type="Proteomes" id="UP000184330">
    <property type="component" value="Unassembled WGS sequence"/>
</dbReference>
<sequence>MKSALLLLPALAATCFGAAVPVPERDALLARDDQIVTVIVTITSTTTKATSTTKKTITSKPNSTVVVVTVTSTVTQASTTAAPATTAWEPPHWGPWTSGFRPPWWSSWLTQATQASPVTITASEGPVTVYLPTYITVTATETDSDDGYAATVTLPALTLGGKRDMDEEPRHSGPDHWHHTIWNTHTSVYYPPQQTVSTVYAYPHSTISTVYVYPPQPSTTTVTDYIVVETDTTSETPPRITFYPPRNAAPEPEAKAQIFGLGPASRTVQGAPTPPLPWWNWWATATPSVEIIDRDTNEKREPQTLEFGDSRTVEGAPPSTTLDWTFWDPPHHPGHRVTTTKPYEIDKTTTLSFLTIYKKRDPQSLGFPSRTNEITPTGPSYTHHHHSTDSTSVSTVIVTVTEYPYTATSHPYHHPTTISTIIFSAPPDYPISTIVYSPTTDYYTPSQTGTTIEATLTLPFSTIPVFTGIATPSGLNINGKRSAAPEPNPEPQTYSLGFPTTASYLPTETSRPKENPCQNNVFLPPWWCSSPSLSVTTYTGTVFENTATLPSLTIGTDPAWWGNGRKNKRSRQRVAAAEAQEDWDLEERQQLLGTQTRTFTSTSPAATPSVVQ</sequence>